<dbReference type="AlphaFoldDB" id="A0A7I5E963"/>
<evidence type="ECO:0000313" key="2">
    <source>
        <dbReference type="Proteomes" id="UP000025227"/>
    </source>
</evidence>
<evidence type="ECO:0000313" key="3">
    <source>
        <dbReference type="WBParaSite" id="HCON_00079400-00001"/>
    </source>
</evidence>
<dbReference type="OrthoDB" id="10519099at2759"/>
<dbReference type="WBParaSite" id="HCON_00079400-00001">
    <property type="protein sequence ID" value="HCON_00079400-00001"/>
    <property type="gene ID" value="HCON_00079400"/>
</dbReference>
<reference evidence="3" key="1">
    <citation type="submission" date="2020-12" db="UniProtKB">
        <authorList>
            <consortium name="WormBaseParasite"/>
        </authorList>
    </citation>
    <scope>IDENTIFICATION</scope>
    <source>
        <strain evidence="3">MHco3</strain>
    </source>
</reference>
<organism evidence="2 3">
    <name type="scientific">Haemonchus contortus</name>
    <name type="common">Barber pole worm</name>
    <dbReference type="NCBI Taxonomy" id="6289"/>
    <lineage>
        <taxon>Eukaryota</taxon>
        <taxon>Metazoa</taxon>
        <taxon>Ecdysozoa</taxon>
        <taxon>Nematoda</taxon>
        <taxon>Chromadorea</taxon>
        <taxon>Rhabditida</taxon>
        <taxon>Rhabditina</taxon>
        <taxon>Rhabditomorpha</taxon>
        <taxon>Strongyloidea</taxon>
        <taxon>Trichostrongylidae</taxon>
        <taxon>Haemonchus</taxon>
    </lineage>
</organism>
<accession>A0A7I5E963</accession>
<dbReference type="Proteomes" id="UP000025227">
    <property type="component" value="Unplaced"/>
</dbReference>
<name>A0A7I5E963_HAECO</name>
<sequence length="144" mass="16519">MDRSHRNEEENSFSVQPKEIETVASDQLQQLDPNRQVFVEIRASMMEADQQDTREFQNQVRLAIPKLQSSVDAALANLKHNKQEAPPVNLHEDSAMDDLEEAERAPAQAARASPDIRLCRRAWPCTIKKKTHSRNIRDFSRNSV</sequence>
<evidence type="ECO:0000256" key="1">
    <source>
        <dbReference type="SAM" id="MobiDB-lite"/>
    </source>
</evidence>
<feature type="region of interest" description="Disordered" evidence="1">
    <location>
        <begin position="1"/>
        <end position="26"/>
    </location>
</feature>
<proteinExistence type="predicted"/>
<protein>
    <submittedName>
        <fullName evidence="3">Uncharacterized protein</fullName>
    </submittedName>
</protein>
<keyword evidence="2" id="KW-1185">Reference proteome</keyword>